<evidence type="ECO:0000313" key="13">
    <source>
        <dbReference type="EMBL" id="NEZ91786.1"/>
    </source>
</evidence>
<comment type="cofactor">
    <cofactor evidence="1 11">
        <name>Zn(2+)</name>
        <dbReference type="ChEBI" id="CHEBI:29105"/>
    </cofactor>
</comment>
<keyword evidence="7 11" id="KW-0862">Zinc</keyword>
<dbReference type="InterPro" id="IPR008915">
    <property type="entry name" value="Peptidase_M50"/>
</dbReference>
<dbReference type="SUPFAM" id="SSF50156">
    <property type="entry name" value="PDZ domain-like"/>
    <property type="match status" value="1"/>
</dbReference>
<dbReference type="GO" id="GO:0046872">
    <property type="term" value="F:metal ion binding"/>
    <property type="evidence" value="ECO:0007669"/>
    <property type="project" value="UniProtKB-KW"/>
</dbReference>
<dbReference type="InterPro" id="IPR041489">
    <property type="entry name" value="PDZ_6"/>
</dbReference>
<dbReference type="NCBIfam" id="TIGR00054">
    <property type="entry name" value="RIP metalloprotease RseP"/>
    <property type="match status" value="1"/>
</dbReference>
<dbReference type="GO" id="GO:0004222">
    <property type="term" value="F:metalloendopeptidase activity"/>
    <property type="evidence" value="ECO:0007669"/>
    <property type="project" value="InterPro"/>
</dbReference>
<keyword evidence="9 11" id="KW-0482">Metalloprotease</keyword>
<dbReference type="GO" id="GO:0016020">
    <property type="term" value="C:membrane"/>
    <property type="evidence" value="ECO:0007669"/>
    <property type="project" value="UniProtKB-SubCell"/>
</dbReference>
<feature type="transmembrane region" description="Helical" evidence="11">
    <location>
        <begin position="309"/>
        <end position="327"/>
    </location>
</feature>
<dbReference type="InterPro" id="IPR001478">
    <property type="entry name" value="PDZ"/>
</dbReference>
<keyword evidence="5 11" id="KW-0812">Transmembrane</keyword>
<dbReference type="InterPro" id="IPR004387">
    <property type="entry name" value="Pept_M50_Zn"/>
</dbReference>
<evidence type="ECO:0000313" key="14">
    <source>
        <dbReference type="Proteomes" id="UP000473887"/>
    </source>
</evidence>
<keyword evidence="11" id="KW-0479">Metal-binding</keyword>
<dbReference type="CDD" id="cd23081">
    <property type="entry name" value="cpPDZ_EcRseP-like"/>
    <property type="match status" value="1"/>
</dbReference>
<organism evidence="13 14">
    <name type="scientific">Clostridium botulinum</name>
    <dbReference type="NCBI Taxonomy" id="1491"/>
    <lineage>
        <taxon>Bacteria</taxon>
        <taxon>Bacillati</taxon>
        <taxon>Bacillota</taxon>
        <taxon>Clostridia</taxon>
        <taxon>Eubacteriales</taxon>
        <taxon>Clostridiaceae</taxon>
        <taxon>Clostridium</taxon>
    </lineage>
</organism>
<sequence length="336" mass="36837">MYIVAAILAFGILVLVHEFGHFIMAKANGIKVEEFSIGMGPKLIGIKGKETEYLIKLLPIGGYVKMLGDEEKSTDERAFNNKSPLRKLSVVVAGPFMNLVLSVVLFAIIASQRGYWAPIVEKVVPNGPAAVAGFMPGDKIVKVNDKKITTWDDFVAVIYSGDGAPLNINFTRNNVENNIKLTPIKDTKENRYMIGIYPTLIENLSFKESVKQGFTQTGSLVKQTVGFFKTLFQGKVSKNDVGGPLTIIKVSGKAAKAGIMSLMAFAAYISLQLAIFNIIPFPALDGGYIFLFLFEAITGKRVDENKLGFVNYIGFAILMGLMVLVTIKDILYPIKF</sequence>
<comment type="caution">
    <text evidence="13">The sequence shown here is derived from an EMBL/GenBank/DDBJ whole genome shotgun (WGS) entry which is preliminary data.</text>
</comment>
<dbReference type="GO" id="GO:0006508">
    <property type="term" value="P:proteolysis"/>
    <property type="evidence" value="ECO:0007669"/>
    <property type="project" value="UniProtKB-KW"/>
</dbReference>
<evidence type="ECO:0000256" key="4">
    <source>
        <dbReference type="ARBA" id="ARBA00022670"/>
    </source>
</evidence>
<name>A0A0C3LY99_CLOBO</name>
<evidence type="ECO:0000256" key="5">
    <source>
        <dbReference type="ARBA" id="ARBA00022692"/>
    </source>
</evidence>
<evidence type="ECO:0000256" key="2">
    <source>
        <dbReference type="ARBA" id="ARBA00004141"/>
    </source>
</evidence>
<dbReference type="CDD" id="cd06163">
    <property type="entry name" value="S2P-M50_PDZ_RseP-like"/>
    <property type="match status" value="1"/>
</dbReference>
<feature type="transmembrane region" description="Helical" evidence="11">
    <location>
        <begin position="88"/>
        <end position="109"/>
    </location>
</feature>
<evidence type="ECO:0000259" key="12">
    <source>
        <dbReference type="PROSITE" id="PS50106"/>
    </source>
</evidence>
<keyword evidence="4 13" id="KW-0645">Protease</keyword>
<feature type="domain" description="PDZ" evidence="12">
    <location>
        <begin position="119"/>
        <end position="148"/>
    </location>
</feature>
<dbReference type="Pfam" id="PF02163">
    <property type="entry name" value="Peptidase_M50"/>
    <property type="match status" value="1"/>
</dbReference>
<proteinExistence type="inferred from homology"/>
<gene>
    <name evidence="13" type="primary">rseP</name>
    <name evidence="13" type="ORF">EXM69_07460</name>
</gene>
<keyword evidence="10 11" id="KW-0472">Membrane</keyword>
<evidence type="ECO:0000256" key="7">
    <source>
        <dbReference type="ARBA" id="ARBA00022833"/>
    </source>
</evidence>
<dbReference type="RefSeq" id="WP_003362567.1">
    <property type="nucleotide sequence ID" value="NZ_AP025140.1"/>
</dbReference>
<dbReference type="SMART" id="SM00228">
    <property type="entry name" value="PDZ"/>
    <property type="match status" value="1"/>
</dbReference>
<dbReference type="EC" id="3.4.24.-" evidence="11"/>
<comment type="similarity">
    <text evidence="3 11">Belongs to the peptidase M50B family.</text>
</comment>
<evidence type="ECO:0000256" key="9">
    <source>
        <dbReference type="ARBA" id="ARBA00023049"/>
    </source>
</evidence>
<evidence type="ECO:0000256" key="1">
    <source>
        <dbReference type="ARBA" id="ARBA00001947"/>
    </source>
</evidence>
<protein>
    <recommendedName>
        <fullName evidence="11">Zinc metalloprotease</fullName>
        <ecNumber evidence="11">3.4.24.-</ecNumber>
    </recommendedName>
</protein>
<dbReference type="Proteomes" id="UP000473887">
    <property type="component" value="Unassembled WGS sequence"/>
</dbReference>
<dbReference type="PANTHER" id="PTHR42837">
    <property type="entry name" value="REGULATOR OF SIGMA-E PROTEASE RSEP"/>
    <property type="match status" value="1"/>
</dbReference>
<comment type="subcellular location">
    <subcellularLocation>
        <location evidence="2">Membrane</location>
        <topology evidence="2">Multi-pass membrane protein</topology>
    </subcellularLocation>
</comment>
<dbReference type="EMBL" id="SGKC01000011">
    <property type="protein sequence ID" value="NEZ91786.1"/>
    <property type="molecule type" value="Genomic_DNA"/>
</dbReference>
<reference evidence="13 14" key="1">
    <citation type="submission" date="2019-02" db="EMBL/GenBank/DDBJ databases">
        <title>Genome sequencing of Clostridium botulinum clinical isolates.</title>
        <authorList>
            <person name="Brunt J."/>
            <person name="Van Vliet A.H.M."/>
            <person name="Stringer S.C."/>
            <person name="Grant K.A."/>
            <person name="Carter A.C."/>
            <person name="Peck M.W."/>
        </authorList>
    </citation>
    <scope>NUCLEOTIDE SEQUENCE [LARGE SCALE GENOMIC DNA]</scope>
    <source>
        <strain evidence="13 14">H142660711</strain>
    </source>
</reference>
<dbReference type="InterPro" id="IPR036034">
    <property type="entry name" value="PDZ_sf"/>
</dbReference>
<dbReference type="AlphaFoldDB" id="A0A0C3LY99"/>
<dbReference type="PANTHER" id="PTHR42837:SF2">
    <property type="entry name" value="MEMBRANE METALLOPROTEASE ARASP2, CHLOROPLASTIC-RELATED"/>
    <property type="match status" value="1"/>
</dbReference>
<keyword evidence="6 11" id="KW-0378">Hydrolase</keyword>
<dbReference type="Gene3D" id="2.30.42.10">
    <property type="match status" value="1"/>
</dbReference>
<dbReference type="Pfam" id="PF17820">
    <property type="entry name" value="PDZ_6"/>
    <property type="match status" value="1"/>
</dbReference>
<keyword evidence="8 11" id="KW-1133">Transmembrane helix</keyword>
<evidence type="ECO:0000256" key="11">
    <source>
        <dbReference type="RuleBase" id="RU362031"/>
    </source>
</evidence>
<evidence type="ECO:0000256" key="10">
    <source>
        <dbReference type="ARBA" id="ARBA00023136"/>
    </source>
</evidence>
<evidence type="ECO:0000256" key="6">
    <source>
        <dbReference type="ARBA" id="ARBA00022801"/>
    </source>
</evidence>
<accession>A0A0C3LY99</accession>
<evidence type="ECO:0000256" key="8">
    <source>
        <dbReference type="ARBA" id="ARBA00022989"/>
    </source>
</evidence>
<evidence type="ECO:0000256" key="3">
    <source>
        <dbReference type="ARBA" id="ARBA00007931"/>
    </source>
</evidence>
<dbReference type="PROSITE" id="PS50106">
    <property type="entry name" value="PDZ"/>
    <property type="match status" value="1"/>
</dbReference>